<dbReference type="EMBL" id="BLXT01006781">
    <property type="protein sequence ID" value="GFO33557.1"/>
    <property type="molecule type" value="Genomic_DNA"/>
</dbReference>
<accession>A0AAV4CNU6</accession>
<proteinExistence type="predicted"/>
<name>A0AAV4CNU6_9GAST</name>
<organism evidence="1 2">
    <name type="scientific">Plakobranchus ocellatus</name>
    <dbReference type="NCBI Taxonomy" id="259542"/>
    <lineage>
        <taxon>Eukaryota</taxon>
        <taxon>Metazoa</taxon>
        <taxon>Spiralia</taxon>
        <taxon>Lophotrochozoa</taxon>
        <taxon>Mollusca</taxon>
        <taxon>Gastropoda</taxon>
        <taxon>Heterobranchia</taxon>
        <taxon>Euthyneura</taxon>
        <taxon>Panpulmonata</taxon>
        <taxon>Sacoglossa</taxon>
        <taxon>Placobranchoidea</taxon>
        <taxon>Plakobranchidae</taxon>
        <taxon>Plakobranchus</taxon>
    </lineage>
</organism>
<reference evidence="1 2" key="1">
    <citation type="journal article" date="2021" name="Elife">
        <title>Chloroplast acquisition without the gene transfer in kleptoplastic sea slugs, Plakobranchus ocellatus.</title>
        <authorList>
            <person name="Maeda T."/>
            <person name="Takahashi S."/>
            <person name="Yoshida T."/>
            <person name="Shimamura S."/>
            <person name="Takaki Y."/>
            <person name="Nagai Y."/>
            <person name="Toyoda A."/>
            <person name="Suzuki Y."/>
            <person name="Arimoto A."/>
            <person name="Ishii H."/>
            <person name="Satoh N."/>
            <person name="Nishiyama T."/>
            <person name="Hasebe M."/>
            <person name="Maruyama T."/>
            <person name="Minagawa J."/>
            <person name="Obokata J."/>
            <person name="Shigenobu S."/>
        </authorList>
    </citation>
    <scope>NUCLEOTIDE SEQUENCE [LARGE SCALE GENOMIC DNA]</scope>
</reference>
<sequence length="285" mass="32362">MSPLSLDSWLNLGLSCLTRSAFAFPFRRNLVSLVELRYRTRFGFCVQLDYNKVILGFQAIRQARTPVASRGFRNRDRRISAALGMDSLSTTPPTPPLLETIPSRPQTPTETSVARWLASQPGDLQGSFCRGFKLRHRRSGLSEGLKPEITLLWTGYVQKTSHLLHFPSHARCRRNEKLLLVRSDKTTEVEFEKKIYNAHKQGTSLIMMMMISTTWRYPCHAEHREEEKHLSPRQHRLETSLVAGPTKCQQNSEVGVDGTVNRESALRCARAPLMRYRAPATGALA</sequence>
<comment type="caution">
    <text evidence="1">The sequence shown here is derived from an EMBL/GenBank/DDBJ whole genome shotgun (WGS) entry which is preliminary data.</text>
</comment>
<evidence type="ECO:0000313" key="2">
    <source>
        <dbReference type="Proteomes" id="UP000735302"/>
    </source>
</evidence>
<evidence type="ECO:0000313" key="1">
    <source>
        <dbReference type="EMBL" id="GFO33557.1"/>
    </source>
</evidence>
<gene>
    <name evidence="1" type="ORF">PoB_006006200</name>
</gene>
<keyword evidence="2" id="KW-1185">Reference proteome</keyword>
<protein>
    <submittedName>
        <fullName evidence="1">Uncharacterized protein</fullName>
    </submittedName>
</protein>
<dbReference type="AlphaFoldDB" id="A0AAV4CNU6"/>
<dbReference type="Proteomes" id="UP000735302">
    <property type="component" value="Unassembled WGS sequence"/>
</dbReference>